<reference evidence="2 3" key="1">
    <citation type="submission" date="2016-05" db="EMBL/GenBank/DDBJ databases">
        <authorList>
            <person name="Gu J."/>
        </authorList>
    </citation>
    <scope>NUCLEOTIDE SEQUENCE [LARGE SCALE GENOMIC DNA]</scope>
    <source>
        <strain evidence="2 3">ACCC40021</strain>
    </source>
</reference>
<proteinExistence type="predicted"/>
<dbReference type="PROSITE" id="PS00639">
    <property type="entry name" value="THIOL_PROTEASE_HIS"/>
    <property type="match status" value="1"/>
</dbReference>
<dbReference type="EMBL" id="CP015588">
    <property type="protein sequence ID" value="APY90701.1"/>
    <property type="molecule type" value="Genomic_DNA"/>
</dbReference>
<evidence type="ECO:0000259" key="1">
    <source>
        <dbReference type="Pfam" id="PF00296"/>
    </source>
</evidence>
<dbReference type="InterPro" id="IPR025660">
    <property type="entry name" value="Pept_his_AS"/>
</dbReference>
<evidence type="ECO:0000313" key="3">
    <source>
        <dbReference type="Proteomes" id="UP000187191"/>
    </source>
</evidence>
<dbReference type="Pfam" id="PF00296">
    <property type="entry name" value="Bac_luciferase"/>
    <property type="match status" value="1"/>
</dbReference>
<keyword evidence="3" id="KW-1185">Reference proteome</keyword>
<organism evidence="2 3">
    <name type="scientific">Streptomyces alfalfae</name>
    <dbReference type="NCBI Taxonomy" id="1642299"/>
    <lineage>
        <taxon>Bacteria</taxon>
        <taxon>Bacillati</taxon>
        <taxon>Actinomycetota</taxon>
        <taxon>Actinomycetes</taxon>
        <taxon>Kitasatosporales</taxon>
        <taxon>Streptomycetaceae</taxon>
        <taxon>Streptomyces</taxon>
    </lineage>
</organism>
<dbReference type="SUPFAM" id="SSF51679">
    <property type="entry name" value="Bacterial luciferase-like"/>
    <property type="match status" value="1"/>
</dbReference>
<dbReference type="InterPro" id="IPR011251">
    <property type="entry name" value="Luciferase-like_dom"/>
</dbReference>
<sequence length="321" mass="33922">MGVYYPLQPRDPRQLAPFARLAAKSADRLWMGQSLNLDTQQTLAYLLGQGISPALGVGVSLMPLTHPYQAAVAARSLAALSGKPLTAVFGAGSPAFQRALNGAPYDSPLGVSREYITTVSRLLKGARGEVRDGDATAGARLDPTLRDAPPVETGLGVLRERMARLAADHADVALTWLAPPAYLRERLLPVLGGGERRPRVVSVVHVVVRRPGRDVLGAVRLAVGNHLSGPHYRRALTAAGVSLSGSDQDIARNLVDHGVVLVGTADEIASNVSRYWAVGIDEVVLNPGVLVAEGPVEALRDLLEVTAACRAAAEPQMEETP</sequence>
<evidence type="ECO:0000313" key="2">
    <source>
        <dbReference type="EMBL" id="APY90701.1"/>
    </source>
</evidence>
<dbReference type="Gene3D" id="3.20.20.30">
    <property type="entry name" value="Luciferase-like domain"/>
    <property type="match status" value="1"/>
</dbReference>
<dbReference type="Proteomes" id="UP000187191">
    <property type="component" value="Chromosome"/>
</dbReference>
<feature type="domain" description="Luciferase-like" evidence="1">
    <location>
        <begin position="11"/>
        <end position="281"/>
    </location>
</feature>
<protein>
    <recommendedName>
        <fullName evidence="1">Luciferase-like domain-containing protein</fullName>
    </recommendedName>
</protein>
<gene>
    <name evidence="2" type="ORF">A7J05_07975</name>
</gene>
<name>A0ABM6H364_9ACTN</name>
<accession>A0ABM6H364</accession>
<dbReference type="InterPro" id="IPR036661">
    <property type="entry name" value="Luciferase-like_sf"/>
</dbReference>